<feature type="transmembrane region" description="Helical" evidence="5">
    <location>
        <begin position="75"/>
        <end position="96"/>
    </location>
</feature>
<dbReference type="EMBL" id="WMBF01000036">
    <property type="protein sequence ID" value="MBW5421194.1"/>
    <property type="molecule type" value="Genomic_DNA"/>
</dbReference>
<evidence type="ECO:0000256" key="4">
    <source>
        <dbReference type="ARBA" id="ARBA00023136"/>
    </source>
</evidence>
<evidence type="ECO:0000256" key="5">
    <source>
        <dbReference type="SAM" id="Phobius"/>
    </source>
</evidence>
<dbReference type="PANTHER" id="PTHR33514">
    <property type="entry name" value="PROTEIN ABCI12, CHLOROPLASTIC"/>
    <property type="match status" value="1"/>
</dbReference>
<evidence type="ECO:0000313" key="7">
    <source>
        <dbReference type="Proteomes" id="UP001197114"/>
    </source>
</evidence>
<gene>
    <name evidence="6" type="ORF">GKQ77_06380</name>
</gene>
<dbReference type="Proteomes" id="UP001197114">
    <property type="component" value="Unassembled WGS sequence"/>
</dbReference>
<dbReference type="Pfam" id="PF02361">
    <property type="entry name" value="CbiQ"/>
    <property type="match status" value="1"/>
</dbReference>
<feature type="transmembrane region" description="Helical" evidence="5">
    <location>
        <begin position="314"/>
        <end position="333"/>
    </location>
</feature>
<evidence type="ECO:0000256" key="1">
    <source>
        <dbReference type="ARBA" id="ARBA00004141"/>
    </source>
</evidence>
<organism evidence="6 7">
    <name type="scientific">Streptomyces anatolicus</name>
    <dbReference type="NCBI Taxonomy" id="2675858"/>
    <lineage>
        <taxon>Bacteria</taxon>
        <taxon>Bacillati</taxon>
        <taxon>Actinomycetota</taxon>
        <taxon>Actinomycetes</taxon>
        <taxon>Kitasatosporales</taxon>
        <taxon>Streptomycetaceae</taxon>
        <taxon>Streptomyces</taxon>
    </lineage>
</organism>
<name>A0ABS6YJH9_9ACTN</name>
<keyword evidence="4 5" id="KW-0472">Membrane</keyword>
<proteinExistence type="predicted"/>
<feature type="transmembrane region" description="Helical" evidence="5">
    <location>
        <begin position="46"/>
        <end position="63"/>
    </location>
</feature>
<dbReference type="CDD" id="cd16914">
    <property type="entry name" value="EcfT"/>
    <property type="match status" value="1"/>
</dbReference>
<keyword evidence="2 5" id="KW-0812">Transmembrane</keyword>
<protein>
    <submittedName>
        <fullName evidence="6">Energy-coupling factor transporter transmembrane protein EcfT</fullName>
    </submittedName>
</protein>
<feature type="transmembrane region" description="Helical" evidence="5">
    <location>
        <begin position="353"/>
        <end position="373"/>
    </location>
</feature>
<evidence type="ECO:0000256" key="2">
    <source>
        <dbReference type="ARBA" id="ARBA00022692"/>
    </source>
</evidence>
<keyword evidence="7" id="KW-1185">Reference proteome</keyword>
<feature type="transmembrane region" description="Helical" evidence="5">
    <location>
        <begin position="275"/>
        <end position="293"/>
    </location>
</feature>
<reference evidence="6 7" key="1">
    <citation type="submission" date="2019-11" db="EMBL/GenBank/DDBJ databases">
        <authorList>
            <person name="Ay H."/>
        </authorList>
    </citation>
    <scope>NUCLEOTIDE SEQUENCE [LARGE SCALE GENOMIC DNA]</scope>
    <source>
        <strain evidence="6 7">BG9H</strain>
    </source>
</reference>
<comment type="subcellular location">
    <subcellularLocation>
        <location evidence="1">Membrane</location>
        <topology evidence="1">Multi-pass membrane protein</topology>
    </subcellularLocation>
</comment>
<dbReference type="RefSeq" id="WP_219687732.1">
    <property type="nucleotide sequence ID" value="NZ_WMBF01000036.1"/>
</dbReference>
<feature type="transmembrane region" description="Helical" evidence="5">
    <location>
        <begin position="168"/>
        <end position="188"/>
    </location>
</feature>
<sequence>MTNHGSGAPGLLRRRLAPEAHRSNALHPGAWWVWALGLGTAASRTTNPLLIGLLVGVAGYVVAARRSSAPWAKSYGAFVKLGLVVIAIRLVFAIVLGSPIPGTHVLVTLPEVPLPDWAKGVRIGGKVTAEGMVFALYDGIKLAGLLICVGAANALASPSRLLKSLPGALYEVGVAVVVAMTFAPNLITDVRRLRAARRLRGRPDKGVRGLLQVGLPVLEGALERSVALAAAMDARGFGRSAAVPVGVRRLTAVLTLGGLMGVCVGTYGLLTAQGAAYGLPFLLTGLLASLAGLRLGGRRAVRTRYRPDAWGVRAWLVAGSGLAVAALTIWSASHDMGALHPGVVPLVAPTLPLWPAAAALLGLLPAFVAPVPMGEQAPSTPVRPVVSPEETS</sequence>
<dbReference type="InterPro" id="IPR003339">
    <property type="entry name" value="ABC/ECF_trnsptr_transmembrane"/>
</dbReference>
<evidence type="ECO:0000313" key="6">
    <source>
        <dbReference type="EMBL" id="MBW5421194.1"/>
    </source>
</evidence>
<accession>A0ABS6YJH9</accession>
<keyword evidence="3 5" id="KW-1133">Transmembrane helix</keyword>
<evidence type="ECO:0000256" key="3">
    <source>
        <dbReference type="ARBA" id="ARBA00022989"/>
    </source>
</evidence>
<feature type="transmembrane region" description="Helical" evidence="5">
    <location>
        <begin position="250"/>
        <end position="269"/>
    </location>
</feature>
<comment type="caution">
    <text evidence="6">The sequence shown here is derived from an EMBL/GenBank/DDBJ whole genome shotgun (WGS) entry which is preliminary data.</text>
</comment>
<dbReference type="PANTHER" id="PTHR33514:SF15">
    <property type="entry name" value="COBALT TRANSPORT PROTEIN"/>
    <property type="match status" value="1"/>
</dbReference>